<evidence type="ECO:0000259" key="8">
    <source>
        <dbReference type="PROSITE" id="PS50850"/>
    </source>
</evidence>
<name>A0A2W5D2B7_9PSED</name>
<feature type="transmembrane region" description="Helical" evidence="7">
    <location>
        <begin position="345"/>
        <end position="367"/>
    </location>
</feature>
<feature type="transmembrane region" description="Helical" evidence="7">
    <location>
        <begin position="321"/>
        <end position="339"/>
    </location>
</feature>
<evidence type="ECO:0000313" key="9">
    <source>
        <dbReference type="EMBL" id="PZP23834.1"/>
    </source>
</evidence>
<feature type="transmembrane region" description="Helical" evidence="7">
    <location>
        <begin position="100"/>
        <end position="119"/>
    </location>
</feature>
<dbReference type="InterPro" id="IPR020846">
    <property type="entry name" value="MFS_dom"/>
</dbReference>
<feature type="transmembrane region" description="Helical" evidence="7">
    <location>
        <begin position="283"/>
        <end position="309"/>
    </location>
</feature>
<evidence type="ECO:0000256" key="4">
    <source>
        <dbReference type="ARBA" id="ARBA00022989"/>
    </source>
</evidence>
<proteinExistence type="inferred from homology"/>
<keyword evidence="3 7" id="KW-0812">Transmembrane</keyword>
<gene>
    <name evidence="9" type="ORF">DI599_11560</name>
</gene>
<evidence type="ECO:0000256" key="5">
    <source>
        <dbReference type="ARBA" id="ARBA00023136"/>
    </source>
</evidence>
<dbReference type="Proteomes" id="UP000249198">
    <property type="component" value="Unassembled WGS sequence"/>
</dbReference>
<feature type="transmembrane region" description="Helical" evidence="7">
    <location>
        <begin position="190"/>
        <end position="208"/>
    </location>
</feature>
<protein>
    <submittedName>
        <fullName evidence="9">MFS transporter</fullName>
    </submittedName>
</protein>
<keyword evidence="5 7" id="KW-0472">Membrane</keyword>
<dbReference type="PANTHER" id="PTHR11662">
    <property type="entry name" value="SOLUTE CARRIER FAMILY 17"/>
    <property type="match status" value="1"/>
</dbReference>
<dbReference type="GO" id="GO:0005886">
    <property type="term" value="C:plasma membrane"/>
    <property type="evidence" value="ECO:0007669"/>
    <property type="project" value="UniProtKB-SubCell"/>
</dbReference>
<reference evidence="9 10" key="1">
    <citation type="submission" date="2017-08" db="EMBL/GenBank/DDBJ databases">
        <title>Infants hospitalized years apart are colonized by the same room-sourced microbial strains.</title>
        <authorList>
            <person name="Brooks B."/>
            <person name="Olm M.R."/>
            <person name="Firek B.A."/>
            <person name="Baker R."/>
            <person name="Thomas B.C."/>
            <person name="Morowitz M.J."/>
            <person name="Banfield J.F."/>
        </authorList>
    </citation>
    <scope>NUCLEOTIDE SEQUENCE [LARGE SCALE GENOMIC DNA]</scope>
    <source>
        <strain evidence="9">S2_009_000_R2_77</strain>
    </source>
</reference>
<accession>A0A2W5D2B7</accession>
<dbReference type="InterPro" id="IPR036259">
    <property type="entry name" value="MFS_trans_sf"/>
</dbReference>
<dbReference type="InterPro" id="IPR050382">
    <property type="entry name" value="MFS_Na/Anion_cotransporter"/>
</dbReference>
<feature type="domain" description="Major facilitator superfamily (MFS) profile" evidence="8">
    <location>
        <begin position="34"/>
        <end position="434"/>
    </location>
</feature>
<evidence type="ECO:0000256" key="3">
    <source>
        <dbReference type="ARBA" id="ARBA00022692"/>
    </source>
</evidence>
<dbReference type="GO" id="GO:0022857">
    <property type="term" value="F:transmembrane transporter activity"/>
    <property type="evidence" value="ECO:0007669"/>
    <property type="project" value="InterPro"/>
</dbReference>
<organism evidence="9 10">
    <name type="scientific">Pseudomonas kuykendallii</name>
    <dbReference type="NCBI Taxonomy" id="1007099"/>
    <lineage>
        <taxon>Bacteria</taxon>
        <taxon>Pseudomonadati</taxon>
        <taxon>Pseudomonadota</taxon>
        <taxon>Gammaproteobacteria</taxon>
        <taxon>Pseudomonadales</taxon>
        <taxon>Pseudomonadaceae</taxon>
        <taxon>Pseudomonas</taxon>
    </lineage>
</organism>
<dbReference type="InterPro" id="IPR000849">
    <property type="entry name" value="Sugar_P_transporter"/>
</dbReference>
<evidence type="ECO:0000256" key="6">
    <source>
        <dbReference type="ARBA" id="ARBA00038514"/>
    </source>
</evidence>
<dbReference type="PANTHER" id="PTHR11662:SF399">
    <property type="entry name" value="FI19708P1-RELATED"/>
    <property type="match status" value="1"/>
</dbReference>
<feature type="transmembrane region" description="Helical" evidence="7">
    <location>
        <begin position="247"/>
        <end position="268"/>
    </location>
</feature>
<evidence type="ECO:0000256" key="7">
    <source>
        <dbReference type="SAM" id="Phobius"/>
    </source>
</evidence>
<dbReference type="PIRSF" id="PIRSF002808">
    <property type="entry name" value="Hexose_phosphate_transp"/>
    <property type="match status" value="1"/>
</dbReference>
<feature type="transmembrane region" description="Helical" evidence="7">
    <location>
        <begin position="408"/>
        <end position="429"/>
    </location>
</feature>
<keyword evidence="2" id="KW-1003">Cell membrane</keyword>
<feature type="transmembrane region" description="Helical" evidence="7">
    <location>
        <begin position="34"/>
        <end position="59"/>
    </location>
</feature>
<feature type="transmembrane region" description="Helical" evidence="7">
    <location>
        <begin position="379"/>
        <end position="402"/>
    </location>
</feature>
<dbReference type="Pfam" id="PF07690">
    <property type="entry name" value="MFS_1"/>
    <property type="match status" value="1"/>
</dbReference>
<comment type="subcellular location">
    <subcellularLocation>
        <location evidence="1">Cell membrane</location>
        <topology evidence="1">Multi-pass membrane protein</topology>
    </subcellularLocation>
</comment>
<dbReference type="SUPFAM" id="SSF103473">
    <property type="entry name" value="MFS general substrate transporter"/>
    <property type="match status" value="1"/>
</dbReference>
<dbReference type="CDD" id="cd17319">
    <property type="entry name" value="MFS_ExuT_GudP_like"/>
    <property type="match status" value="1"/>
</dbReference>
<dbReference type="Gene3D" id="1.20.1250.20">
    <property type="entry name" value="MFS general substrate transporter like domains"/>
    <property type="match status" value="2"/>
</dbReference>
<evidence type="ECO:0000256" key="1">
    <source>
        <dbReference type="ARBA" id="ARBA00004651"/>
    </source>
</evidence>
<evidence type="ECO:0000313" key="10">
    <source>
        <dbReference type="Proteomes" id="UP000249198"/>
    </source>
</evidence>
<feature type="transmembrane region" description="Helical" evidence="7">
    <location>
        <begin position="71"/>
        <end position="91"/>
    </location>
</feature>
<dbReference type="InterPro" id="IPR011701">
    <property type="entry name" value="MFS"/>
</dbReference>
<dbReference type="AlphaFoldDB" id="A0A2W5D2B7"/>
<dbReference type="PROSITE" id="PS50850">
    <property type="entry name" value="MFS"/>
    <property type="match status" value="1"/>
</dbReference>
<comment type="similarity">
    <text evidence="6">Belongs to the major facilitator superfamily. Phthalate permease family.</text>
</comment>
<keyword evidence="4 7" id="KW-1133">Transmembrane helix</keyword>
<comment type="caution">
    <text evidence="9">The sequence shown here is derived from an EMBL/GenBank/DDBJ whole genome shotgun (WGS) entry which is preliminary data.</text>
</comment>
<dbReference type="RefSeq" id="WP_273232233.1">
    <property type="nucleotide sequence ID" value="NZ_QFOH01000012.1"/>
</dbReference>
<evidence type="ECO:0000256" key="2">
    <source>
        <dbReference type="ARBA" id="ARBA00022475"/>
    </source>
</evidence>
<sequence>MNTTPTSAAVGPRVKNPATHTGLDGFRGRVRGRVLLLLCAMYFITYVDRVNIATAAPFIKQDLGLSNSELGMVLSAFAIPYAFFQIFGGLLGDRFGPRKVLTVVGIIWAIATAATGFSIGLASLFAARLALGFGEGATFPTATHAMAKWMPPDRRGFAQGITHAASRLGNAVTPLLVAGCIALYDWRLSFWLFGAISLIWVFFWNREFRDSPSDHPKMTQAELDELPREQWKHEHKRVPWRMLLKRILPVTFVDFCYGWSLWVFLTWIPSFFEKSYGLDLKNFALFTTLVLCAGVVGDTLGGMLSDSLLRRTNSLKLARRTNLVVGLLGSLVFIMPVLFIHDLWVAAICLSLSFFFLELTNAVLWAIPMDIAPRHSGVGGGLMNTGFGIAGILSPMLFGFMLDLTSSWTIPFAVSATLLFIGAMVSLGIDPRPMAEEPQQAPA</sequence>
<dbReference type="EMBL" id="QFOH01000012">
    <property type="protein sequence ID" value="PZP23834.1"/>
    <property type="molecule type" value="Genomic_DNA"/>
</dbReference>